<dbReference type="InterPro" id="IPR029063">
    <property type="entry name" value="SAM-dependent_MTases_sf"/>
</dbReference>
<dbReference type="AlphaFoldDB" id="A0A426ZNQ9"/>
<reference evidence="1 2" key="1">
    <citation type="journal article" date="2014" name="Agronomy (Basel)">
        <title>A Draft Genome Sequence for Ensete ventricosum, the Drought-Tolerant Tree Against Hunger.</title>
        <authorList>
            <person name="Harrison J."/>
            <person name="Moore K.A."/>
            <person name="Paszkiewicz K."/>
            <person name="Jones T."/>
            <person name="Grant M."/>
            <person name="Ambacheew D."/>
            <person name="Muzemil S."/>
            <person name="Studholme D.J."/>
        </authorList>
    </citation>
    <scope>NUCLEOTIDE SEQUENCE [LARGE SCALE GENOMIC DNA]</scope>
</reference>
<dbReference type="PANTHER" id="PTHR43675:SF30">
    <property type="entry name" value="CYCLOPROPANE-FATTY-ACYL-PHOSPHOLIPID SYNTHASE"/>
    <property type="match status" value="1"/>
</dbReference>
<sequence length="87" mass="9972">SNDFFSLFLDETMTYSSAIFKTEHEDLKIAQLRKISHLIEKNYLTDTLYSEMIEGVGHEYMEQFFGCCESLLAEDGIFALQVPSSGF</sequence>
<dbReference type="SUPFAM" id="SSF53335">
    <property type="entry name" value="S-adenosyl-L-methionine-dependent methyltransferases"/>
    <property type="match status" value="1"/>
</dbReference>
<comment type="caution">
    <text evidence="1">The sequence shown here is derived from an EMBL/GenBank/DDBJ whole genome shotgun (WGS) entry which is preliminary data.</text>
</comment>
<name>A0A426ZNQ9_ENSVE</name>
<dbReference type="Proteomes" id="UP000287651">
    <property type="component" value="Unassembled WGS sequence"/>
</dbReference>
<dbReference type="Gene3D" id="3.40.50.150">
    <property type="entry name" value="Vaccinia Virus protein VP39"/>
    <property type="match status" value="1"/>
</dbReference>
<protein>
    <submittedName>
        <fullName evidence="1">Uncharacterized protein</fullName>
    </submittedName>
</protein>
<dbReference type="InterPro" id="IPR026669">
    <property type="entry name" value="Arsenite_MeTrfase-like"/>
</dbReference>
<evidence type="ECO:0000313" key="2">
    <source>
        <dbReference type="Proteomes" id="UP000287651"/>
    </source>
</evidence>
<dbReference type="GO" id="GO:0008168">
    <property type="term" value="F:methyltransferase activity"/>
    <property type="evidence" value="ECO:0007669"/>
    <property type="project" value="TreeGrafter"/>
</dbReference>
<feature type="non-terminal residue" evidence="1">
    <location>
        <position position="1"/>
    </location>
</feature>
<dbReference type="PANTHER" id="PTHR43675">
    <property type="entry name" value="ARSENITE METHYLTRANSFERASE"/>
    <property type="match status" value="1"/>
</dbReference>
<dbReference type="EMBL" id="AMZH03005747">
    <property type="protein sequence ID" value="RRT65627.1"/>
    <property type="molecule type" value="Genomic_DNA"/>
</dbReference>
<proteinExistence type="predicted"/>
<evidence type="ECO:0000313" key="1">
    <source>
        <dbReference type="EMBL" id="RRT65627.1"/>
    </source>
</evidence>
<gene>
    <name evidence="1" type="ORF">B296_00040942</name>
</gene>
<accession>A0A426ZNQ9</accession>
<dbReference type="Pfam" id="PF02353">
    <property type="entry name" value="CMAS"/>
    <property type="match status" value="1"/>
</dbReference>
<organism evidence="1 2">
    <name type="scientific">Ensete ventricosum</name>
    <name type="common">Abyssinian banana</name>
    <name type="synonym">Musa ensete</name>
    <dbReference type="NCBI Taxonomy" id="4639"/>
    <lineage>
        <taxon>Eukaryota</taxon>
        <taxon>Viridiplantae</taxon>
        <taxon>Streptophyta</taxon>
        <taxon>Embryophyta</taxon>
        <taxon>Tracheophyta</taxon>
        <taxon>Spermatophyta</taxon>
        <taxon>Magnoliopsida</taxon>
        <taxon>Liliopsida</taxon>
        <taxon>Zingiberales</taxon>
        <taxon>Musaceae</taxon>
        <taxon>Ensete</taxon>
    </lineage>
</organism>